<dbReference type="EMBL" id="OR343188">
    <property type="protein sequence ID" value="WNL49768.1"/>
    <property type="molecule type" value="Genomic_DNA"/>
</dbReference>
<keyword evidence="3" id="KW-0812">Transmembrane</keyword>
<sequence length="144" mass="16528">MDAFKVAHIATEIAVIGAVYVVLKNKVNAEKAERELLAQRVQKLEEMSKQQMDALKILYSKLEKQQGKFESESLRKKIEKRFEPLKKLYSDEEPKKHTRGAGVYATEADHQQQEEEPSSDYQSLEEDFETPEFGIGSSNMEDTD</sequence>
<feature type="coiled-coil region" evidence="1">
    <location>
        <begin position="27"/>
        <end position="65"/>
    </location>
</feature>
<keyword evidence="1" id="KW-0175">Coiled coil</keyword>
<evidence type="ECO:0000313" key="3">
    <source>
        <dbReference type="EMBL" id="WNL49768.1"/>
    </source>
</evidence>
<gene>
    <name evidence="3" type="ORF">MarFTMF_252</name>
</gene>
<organism evidence="3">
    <name type="scientific">Marseillevirus sp</name>
    <dbReference type="NCBI Taxonomy" id="2809551"/>
    <lineage>
        <taxon>Viruses</taxon>
        <taxon>Varidnaviria</taxon>
        <taxon>Bamfordvirae</taxon>
        <taxon>Nucleocytoviricota</taxon>
        <taxon>Megaviricetes</taxon>
        <taxon>Pimascovirales</taxon>
        <taxon>Pimascovirales incertae sedis</taxon>
        <taxon>Marseilleviridae</taxon>
        <taxon>Marseillevirus</taxon>
    </lineage>
</organism>
<reference evidence="3" key="1">
    <citation type="submission" date="2023-07" db="EMBL/GenBank/DDBJ databases">
        <authorList>
            <person name="Xia Y."/>
        </authorList>
    </citation>
    <scope>NUCLEOTIDE SEQUENCE</scope>
    <source>
        <strain evidence="3">F</strain>
    </source>
</reference>
<accession>A0AA96IXK3</accession>
<feature type="compositionally biased region" description="Acidic residues" evidence="2">
    <location>
        <begin position="114"/>
        <end position="130"/>
    </location>
</feature>
<protein>
    <submittedName>
        <fullName evidence="3">Transmembrane domain containing protein</fullName>
    </submittedName>
</protein>
<evidence type="ECO:0000256" key="2">
    <source>
        <dbReference type="SAM" id="MobiDB-lite"/>
    </source>
</evidence>
<evidence type="ECO:0000256" key="1">
    <source>
        <dbReference type="SAM" id="Coils"/>
    </source>
</evidence>
<keyword evidence="3" id="KW-0472">Membrane</keyword>
<feature type="region of interest" description="Disordered" evidence="2">
    <location>
        <begin position="87"/>
        <end position="144"/>
    </location>
</feature>
<name>A0AA96IXK3_9VIRU</name>
<proteinExistence type="predicted"/>